<evidence type="ECO:0000313" key="3">
    <source>
        <dbReference type="Proteomes" id="UP001318860"/>
    </source>
</evidence>
<dbReference type="EMBL" id="JABTTQ020002210">
    <property type="protein sequence ID" value="KAK6125521.1"/>
    <property type="molecule type" value="Genomic_DNA"/>
</dbReference>
<dbReference type="Proteomes" id="UP001318860">
    <property type="component" value="Unassembled WGS sequence"/>
</dbReference>
<organism evidence="2 3">
    <name type="scientific">Rehmannia glutinosa</name>
    <name type="common">Chinese foxglove</name>
    <dbReference type="NCBI Taxonomy" id="99300"/>
    <lineage>
        <taxon>Eukaryota</taxon>
        <taxon>Viridiplantae</taxon>
        <taxon>Streptophyta</taxon>
        <taxon>Embryophyta</taxon>
        <taxon>Tracheophyta</taxon>
        <taxon>Spermatophyta</taxon>
        <taxon>Magnoliopsida</taxon>
        <taxon>eudicotyledons</taxon>
        <taxon>Gunneridae</taxon>
        <taxon>Pentapetalae</taxon>
        <taxon>asterids</taxon>
        <taxon>lamiids</taxon>
        <taxon>Lamiales</taxon>
        <taxon>Orobanchaceae</taxon>
        <taxon>Rehmannieae</taxon>
        <taxon>Rehmannia</taxon>
    </lineage>
</organism>
<dbReference type="PANTHER" id="PTHR36410:SF1">
    <property type="entry name" value="EXPRESSED PROTEIN"/>
    <property type="match status" value="1"/>
</dbReference>
<accession>A0ABR0UTC0</accession>
<reference evidence="2 3" key="1">
    <citation type="journal article" date="2021" name="Comput. Struct. Biotechnol. J.">
        <title>De novo genome assembly of the potent medicinal plant Rehmannia glutinosa using nanopore technology.</title>
        <authorList>
            <person name="Ma L."/>
            <person name="Dong C."/>
            <person name="Song C."/>
            <person name="Wang X."/>
            <person name="Zheng X."/>
            <person name="Niu Y."/>
            <person name="Chen S."/>
            <person name="Feng W."/>
        </authorList>
    </citation>
    <scope>NUCLEOTIDE SEQUENCE [LARGE SCALE GENOMIC DNA]</scope>
    <source>
        <strain evidence="2">DH-2019</strain>
    </source>
</reference>
<proteinExistence type="predicted"/>
<evidence type="ECO:0008006" key="4">
    <source>
        <dbReference type="Google" id="ProtNLM"/>
    </source>
</evidence>
<sequence length="128" mass="14236">MLLNALRSTRPHPSLFSYSLPNHITRKPCGIRFAQAVSGPKQPDSSDDMESKQGPQSKTTRDTMSSFGEGYATRSDEEGFGGTYGGNQYLRKDNEEINVHGKEPEFDQSQGSEVKEKEKARNQHKVAS</sequence>
<evidence type="ECO:0000256" key="1">
    <source>
        <dbReference type="SAM" id="MobiDB-lite"/>
    </source>
</evidence>
<name>A0ABR0UTC0_REHGL</name>
<gene>
    <name evidence="2" type="ORF">DH2020_040755</name>
</gene>
<comment type="caution">
    <text evidence="2">The sequence shown here is derived from an EMBL/GenBank/DDBJ whole genome shotgun (WGS) entry which is preliminary data.</text>
</comment>
<keyword evidence="3" id="KW-1185">Reference proteome</keyword>
<protein>
    <recommendedName>
        <fullName evidence="4">Late embryogenesis abundant protein</fullName>
    </recommendedName>
</protein>
<evidence type="ECO:0000313" key="2">
    <source>
        <dbReference type="EMBL" id="KAK6125521.1"/>
    </source>
</evidence>
<dbReference type="PANTHER" id="PTHR36410">
    <property type="entry name" value="EXPRESSED PROTEIN"/>
    <property type="match status" value="1"/>
</dbReference>
<feature type="region of interest" description="Disordered" evidence="1">
    <location>
        <begin position="1"/>
        <end position="128"/>
    </location>
</feature>
<feature type="compositionally biased region" description="Basic and acidic residues" evidence="1">
    <location>
        <begin position="90"/>
        <end position="105"/>
    </location>
</feature>
<feature type="compositionally biased region" description="Polar residues" evidence="1">
    <location>
        <begin position="53"/>
        <end position="66"/>
    </location>
</feature>